<sequence>MITKLVRPMTSPVITYLPTMAISSVCSRWRTLALASPSLWANLAVEIYATTVDIEEALVGFVDTVARYLERSGDWPFALRLALTVRGPPYRPVFPSLLRLIEHDHRWKVFEYQGDQLACSPNSICLYLQKWISKLRALQVSLIALGNPRDSMQLPSSRDLRSPIDLAKILHS</sequence>
<accession>A0A9P5PB06</accession>
<comment type="caution">
    <text evidence="1">The sequence shown here is derived from an EMBL/GenBank/DDBJ whole genome shotgun (WGS) entry which is preliminary data.</text>
</comment>
<dbReference type="Proteomes" id="UP000772434">
    <property type="component" value="Unassembled WGS sequence"/>
</dbReference>
<gene>
    <name evidence="1" type="ORF">BDP27DRAFT_443226</name>
</gene>
<reference evidence="1" key="1">
    <citation type="submission" date="2020-11" db="EMBL/GenBank/DDBJ databases">
        <authorList>
            <consortium name="DOE Joint Genome Institute"/>
            <person name="Ahrendt S."/>
            <person name="Riley R."/>
            <person name="Andreopoulos W."/>
            <person name="Labutti K."/>
            <person name="Pangilinan J."/>
            <person name="Ruiz-Duenas F.J."/>
            <person name="Barrasa J.M."/>
            <person name="Sanchez-Garcia M."/>
            <person name="Camarero S."/>
            <person name="Miyauchi S."/>
            <person name="Serrano A."/>
            <person name="Linde D."/>
            <person name="Babiker R."/>
            <person name="Drula E."/>
            <person name="Ayuso-Fernandez I."/>
            <person name="Pacheco R."/>
            <person name="Padilla G."/>
            <person name="Ferreira P."/>
            <person name="Barriuso J."/>
            <person name="Kellner H."/>
            <person name="Castanera R."/>
            <person name="Alfaro M."/>
            <person name="Ramirez L."/>
            <person name="Pisabarro A.G."/>
            <person name="Kuo A."/>
            <person name="Tritt A."/>
            <person name="Lipzen A."/>
            <person name="He G."/>
            <person name="Yan M."/>
            <person name="Ng V."/>
            <person name="Cullen D."/>
            <person name="Martin F."/>
            <person name="Rosso M.-N."/>
            <person name="Henrissat B."/>
            <person name="Hibbett D."/>
            <person name="Martinez A.T."/>
            <person name="Grigoriev I.V."/>
        </authorList>
    </citation>
    <scope>NUCLEOTIDE SEQUENCE</scope>
    <source>
        <strain evidence="1">AH 40177</strain>
    </source>
</reference>
<name>A0A9P5PB06_9AGAR</name>
<evidence type="ECO:0008006" key="3">
    <source>
        <dbReference type="Google" id="ProtNLM"/>
    </source>
</evidence>
<dbReference type="OrthoDB" id="2997131at2759"/>
<keyword evidence="2" id="KW-1185">Reference proteome</keyword>
<organism evidence="1 2">
    <name type="scientific">Rhodocollybia butyracea</name>
    <dbReference type="NCBI Taxonomy" id="206335"/>
    <lineage>
        <taxon>Eukaryota</taxon>
        <taxon>Fungi</taxon>
        <taxon>Dikarya</taxon>
        <taxon>Basidiomycota</taxon>
        <taxon>Agaricomycotina</taxon>
        <taxon>Agaricomycetes</taxon>
        <taxon>Agaricomycetidae</taxon>
        <taxon>Agaricales</taxon>
        <taxon>Marasmiineae</taxon>
        <taxon>Omphalotaceae</taxon>
        <taxon>Rhodocollybia</taxon>
    </lineage>
</organism>
<evidence type="ECO:0000313" key="1">
    <source>
        <dbReference type="EMBL" id="KAF9059857.1"/>
    </source>
</evidence>
<proteinExistence type="predicted"/>
<evidence type="ECO:0000313" key="2">
    <source>
        <dbReference type="Proteomes" id="UP000772434"/>
    </source>
</evidence>
<protein>
    <recommendedName>
        <fullName evidence="3">F-box domain-containing protein</fullName>
    </recommendedName>
</protein>
<dbReference type="AlphaFoldDB" id="A0A9P5PB06"/>
<dbReference type="EMBL" id="JADNRY010000274">
    <property type="protein sequence ID" value="KAF9059857.1"/>
    <property type="molecule type" value="Genomic_DNA"/>
</dbReference>